<evidence type="ECO:0000256" key="1">
    <source>
        <dbReference type="ARBA" id="ARBA00001974"/>
    </source>
</evidence>
<sequence>MAQLDVIVIGAGIVGSWAALHALRCGRSVAIADPSPGDGISGRNSGVLHAGLYYKNGSLKAKHCTRGKRLTEQFIEEHPIPILRCGKLVTCGRWGSADAVDELYEKALDNGADELEILQEPGRFFPGVLGARALHSKGTAVIDSAAYLKALHHAIETEGGVLLKGRRYVEGDPQEVTLADNTGACETMSCDMLINAAGLDSDSIALRAGLQGYEIRPVRGEYFRLRKSYPLEKLVYPLPASVMKGAKNDTALGVHYTIHPSGEIYVGPNAVAASSKEDYHITATAEEFADSLGEIIGTAAGPIFTADDLAPGYAGLRPRLFKNGVAITDFVIAESSPGFFHLLGIESPGLTAAASLVEELPFR</sequence>
<dbReference type="Pfam" id="PF01266">
    <property type="entry name" value="DAO"/>
    <property type="match status" value="1"/>
</dbReference>
<dbReference type="GO" id="GO:0047545">
    <property type="term" value="F:(S)-2-hydroxyglutarate dehydrogenase activity"/>
    <property type="evidence" value="ECO:0007669"/>
    <property type="project" value="TreeGrafter"/>
</dbReference>
<gene>
    <name evidence="7" type="ORF">F9K24_01925</name>
</gene>
<dbReference type="InterPro" id="IPR006076">
    <property type="entry name" value="FAD-dep_OxRdtase"/>
</dbReference>
<keyword evidence="3" id="KW-0274">FAD</keyword>
<evidence type="ECO:0000256" key="2">
    <source>
        <dbReference type="ARBA" id="ARBA00022630"/>
    </source>
</evidence>
<evidence type="ECO:0000313" key="7">
    <source>
        <dbReference type="EMBL" id="KAB2935512.1"/>
    </source>
</evidence>
<dbReference type="GO" id="GO:0005737">
    <property type="term" value="C:cytoplasm"/>
    <property type="evidence" value="ECO:0007669"/>
    <property type="project" value="TreeGrafter"/>
</dbReference>
<comment type="cofactor">
    <cofactor evidence="1">
        <name>FAD</name>
        <dbReference type="ChEBI" id="CHEBI:57692"/>
    </cofactor>
</comment>
<dbReference type="Gene3D" id="3.50.50.60">
    <property type="entry name" value="FAD/NAD(P)-binding domain"/>
    <property type="match status" value="1"/>
</dbReference>
<evidence type="ECO:0000259" key="6">
    <source>
        <dbReference type="Pfam" id="PF01266"/>
    </source>
</evidence>
<keyword evidence="2" id="KW-0285">Flavoprotein</keyword>
<dbReference type="PANTHER" id="PTHR43104">
    <property type="entry name" value="L-2-HYDROXYGLUTARATE DEHYDROGENASE, MITOCHONDRIAL"/>
    <property type="match status" value="1"/>
</dbReference>
<evidence type="ECO:0000256" key="3">
    <source>
        <dbReference type="ARBA" id="ARBA00022827"/>
    </source>
</evidence>
<comment type="similarity">
    <text evidence="5">Belongs to the L2HGDH family.</text>
</comment>
<dbReference type="InterPro" id="IPR036188">
    <property type="entry name" value="FAD/NAD-bd_sf"/>
</dbReference>
<dbReference type="EMBL" id="WBUI01000001">
    <property type="protein sequence ID" value="KAB2935512.1"/>
    <property type="molecule type" value="Genomic_DNA"/>
</dbReference>
<dbReference type="Gene3D" id="3.30.9.10">
    <property type="entry name" value="D-Amino Acid Oxidase, subunit A, domain 2"/>
    <property type="match status" value="1"/>
</dbReference>
<name>A0A833M0J7_9LEPT</name>
<reference evidence="7 8" key="1">
    <citation type="submission" date="2019-10" db="EMBL/GenBank/DDBJ databases">
        <title>Extracellular Electron Transfer in a Candidatus Methanoperedens spp. Enrichment Culture.</title>
        <authorList>
            <person name="Berger S."/>
            <person name="Rangel Shaw D."/>
            <person name="Berben T."/>
            <person name="In 'T Zandt M."/>
            <person name="Frank J."/>
            <person name="Reimann J."/>
            <person name="Jetten M.S.M."/>
            <person name="Welte C.U."/>
        </authorList>
    </citation>
    <scope>NUCLEOTIDE SEQUENCE [LARGE SCALE GENOMIC DNA]</scope>
    <source>
        <strain evidence="7">SB12</strain>
    </source>
</reference>
<accession>A0A833M0J7</accession>
<keyword evidence="4" id="KW-0560">Oxidoreductase</keyword>
<dbReference type="PANTHER" id="PTHR43104:SF2">
    <property type="entry name" value="L-2-HYDROXYGLUTARATE DEHYDROGENASE, MITOCHONDRIAL"/>
    <property type="match status" value="1"/>
</dbReference>
<dbReference type="Proteomes" id="UP000460298">
    <property type="component" value="Unassembled WGS sequence"/>
</dbReference>
<evidence type="ECO:0000313" key="8">
    <source>
        <dbReference type="Proteomes" id="UP000460298"/>
    </source>
</evidence>
<dbReference type="AlphaFoldDB" id="A0A833M0J7"/>
<organism evidence="7 8">
    <name type="scientific">Leptonema illini</name>
    <dbReference type="NCBI Taxonomy" id="183"/>
    <lineage>
        <taxon>Bacteria</taxon>
        <taxon>Pseudomonadati</taxon>
        <taxon>Spirochaetota</taxon>
        <taxon>Spirochaetia</taxon>
        <taxon>Leptospirales</taxon>
        <taxon>Leptospiraceae</taxon>
        <taxon>Leptonema</taxon>
    </lineage>
</organism>
<dbReference type="SUPFAM" id="SSF51905">
    <property type="entry name" value="FAD/NAD(P)-binding domain"/>
    <property type="match status" value="1"/>
</dbReference>
<evidence type="ECO:0000256" key="5">
    <source>
        <dbReference type="ARBA" id="ARBA00037941"/>
    </source>
</evidence>
<feature type="domain" description="FAD dependent oxidoreductase" evidence="6">
    <location>
        <begin position="5"/>
        <end position="354"/>
    </location>
</feature>
<evidence type="ECO:0000256" key="4">
    <source>
        <dbReference type="ARBA" id="ARBA00023002"/>
    </source>
</evidence>
<comment type="caution">
    <text evidence="7">The sequence shown here is derived from an EMBL/GenBank/DDBJ whole genome shotgun (WGS) entry which is preliminary data.</text>
</comment>
<protein>
    <submittedName>
        <fullName evidence="7">FAD-dependent oxidoreductase</fullName>
    </submittedName>
</protein>
<proteinExistence type="inferred from homology"/>